<feature type="domain" description="Helicase C-terminal" evidence="8">
    <location>
        <begin position="252"/>
        <end position="404"/>
    </location>
</feature>
<evidence type="ECO:0000313" key="11">
    <source>
        <dbReference type="Proteomes" id="UP000002051"/>
    </source>
</evidence>
<gene>
    <name evidence="10" type="primary">25501121</name>
    <name evidence="9" type="ordered locus">MTR_8g042690</name>
</gene>
<keyword evidence="4 6" id="KW-0067">ATP-binding</keyword>
<protein>
    <recommendedName>
        <fullName evidence="6">ATP-dependent RNA helicase</fullName>
        <ecNumber evidence="6">3.6.4.13</ecNumber>
    </recommendedName>
</protein>
<dbReference type="STRING" id="3880.A0A072TNW6"/>
<dbReference type="InterPro" id="IPR011545">
    <property type="entry name" value="DEAD/DEAH_box_helicase_dom"/>
</dbReference>
<organism evidence="9 11">
    <name type="scientific">Medicago truncatula</name>
    <name type="common">Barrel medic</name>
    <name type="synonym">Medicago tribuloides</name>
    <dbReference type="NCBI Taxonomy" id="3880"/>
    <lineage>
        <taxon>Eukaryota</taxon>
        <taxon>Viridiplantae</taxon>
        <taxon>Streptophyta</taxon>
        <taxon>Embryophyta</taxon>
        <taxon>Tracheophyta</taxon>
        <taxon>Spermatophyta</taxon>
        <taxon>Magnoliopsida</taxon>
        <taxon>eudicotyledons</taxon>
        <taxon>Gunneridae</taxon>
        <taxon>Pentapetalae</taxon>
        <taxon>rosids</taxon>
        <taxon>fabids</taxon>
        <taxon>Fabales</taxon>
        <taxon>Fabaceae</taxon>
        <taxon>Papilionoideae</taxon>
        <taxon>50 kb inversion clade</taxon>
        <taxon>NPAAA clade</taxon>
        <taxon>Hologalegina</taxon>
        <taxon>IRL clade</taxon>
        <taxon>Trifolieae</taxon>
        <taxon>Medicago</taxon>
    </lineage>
</organism>
<dbReference type="Pfam" id="PF13959">
    <property type="entry name" value="CTE_SPB4"/>
    <property type="match status" value="1"/>
</dbReference>
<dbReference type="HOGENOM" id="CLU_003041_26_5_1"/>
<comment type="domain">
    <text evidence="6">The Q motif is unique to and characteristic of the DEAD box family of RNA helicases and controls ATP binding and hydrolysis.</text>
</comment>
<dbReference type="Gene3D" id="3.40.50.300">
    <property type="entry name" value="P-loop containing nucleotide triphosphate hydrolases"/>
    <property type="match status" value="2"/>
</dbReference>
<dbReference type="SUPFAM" id="SSF52540">
    <property type="entry name" value="P-loop containing nucleoside triphosphate hydrolases"/>
    <property type="match status" value="1"/>
</dbReference>
<keyword evidence="3 6" id="KW-0347">Helicase</keyword>
<dbReference type="KEGG" id="mtr:25501121"/>
<dbReference type="GO" id="GO:0003723">
    <property type="term" value="F:RNA binding"/>
    <property type="evidence" value="ECO:0007669"/>
    <property type="project" value="UniProtKB-UniRule"/>
</dbReference>
<dbReference type="EC" id="3.6.4.13" evidence="6"/>
<reference evidence="9 11" key="2">
    <citation type="journal article" date="2014" name="BMC Genomics">
        <title>An improved genome release (version Mt4.0) for the model legume Medicago truncatula.</title>
        <authorList>
            <person name="Tang H."/>
            <person name="Krishnakumar V."/>
            <person name="Bidwell S."/>
            <person name="Rosen B."/>
            <person name="Chan A."/>
            <person name="Zhou S."/>
            <person name="Gentzbittel L."/>
            <person name="Childs K.L."/>
            <person name="Yandell M."/>
            <person name="Gundlach H."/>
            <person name="Mayer K.F."/>
            <person name="Schwartz D.C."/>
            <person name="Town C.D."/>
        </authorList>
    </citation>
    <scope>GENOME REANNOTATION</scope>
    <source>
        <strain evidence="9">A17</strain>
        <strain evidence="10 11">cv. Jemalong A17</strain>
    </source>
</reference>
<dbReference type="AlphaFoldDB" id="A0A072TNW6"/>
<evidence type="ECO:0000256" key="6">
    <source>
        <dbReference type="RuleBase" id="RU365068"/>
    </source>
</evidence>
<comment type="function">
    <text evidence="6">RNA helicase.</text>
</comment>
<dbReference type="GO" id="GO:0000463">
    <property type="term" value="P:maturation of LSU-rRNA from tricistronic rRNA transcript (SSU-rRNA, 5.8S rRNA, LSU-rRNA)"/>
    <property type="evidence" value="ECO:0000318"/>
    <property type="project" value="GO_Central"/>
</dbReference>
<evidence type="ECO:0000259" key="7">
    <source>
        <dbReference type="PROSITE" id="PS51192"/>
    </source>
</evidence>
<evidence type="ECO:0000259" key="8">
    <source>
        <dbReference type="PROSITE" id="PS51194"/>
    </source>
</evidence>
<dbReference type="EnsemblPlants" id="KEH19204">
    <property type="protein sequence ID" value="KEH19204"/>
    <property type="gene ID" value="MTR_8g042690"/>
</dbReference>
<dbReference type="InterPro" id="IPR014001">
    <property type="entry name" value="Helicase_ATP-bd"/>
</dbReference>
<dbReference type="Pfam" id="PF00270">
    <property type="entry name" value="DEAD"/>
    <property type="match status" value="1"/>
</dbReference>
<dbReference type="EMBL" id="CM001224">
    <property type="protein sequence ID" value="KEH19204.1"/>
    <property type="molecule type" value="Genomic_DNA"/>
</dbReference>
<dbReference type="InterPro" id="IPR001650">
    <property type="entry name" value="Helicase_C-like"/>
</dbReference>
<dbReference type="GO" id="GO:0016787">
    <property type="term" value="F:hydrolase activity"/>
    <property type="evidence" value="ECO:0007669"/>
    <property type="project" value="UniProtKB-KW"/>
</dbReference>
<dbReference type="SMART" id="SM01178">
    <property type="entry name" value="DUF4217"/>
    <property type="match status" value="1"/>
</dbReference>
<evidence type="ECO:0000256" key="3">
    <source>
        <dbReference type="ARBA" id="ARBA00022806"/>
    </source>
</evidence>
<dbReference type="GO" id="GO:0005524">
    <property type="term" value="F:ATP binding"/>
    <property type="evidence" value="ECO:0007669"/>
    <property type="project" value="UniProtKB-UniRule"/>
</dbReference>
<keyword evidence="11" id="KW-1185">Reference proteome</keyword>
<dbReference type="PROSITE" id="PS51194">
    <property type="entry name" value="HELICASE_CTER"/>
    <property type="match status" value="1"/>
</dbReference>
<dbReference type="SMART" id="SM00487">
    <property type="entry name" value="DEXDc"/>
    <property type="match status" value="1"/>
</dbReference>
<keyword evidence="1 6" id="KW-0547">Nucleotide-binding</keyword>
<reference evidence="9 11" key="1">
    <citation type="journal article" date="2011" name="Nature">
        <title>The Medicago genome provides insight into the evolution of rhizobial symbioses.</title>
        <authorList>
            <person name="Young N.D."/>
            <person name="Debelle F."/>
            <person name="Oldroyd G.E."/>
            <person name="Geurts R."/>
            <person name="Cannon S.B."/>
            <person name="Udvardi M.K."/>
            <person name="Benedito V.A."/>
            <person name="Mayer K.F."/>
            <person name="Gouzy J."/>
            <person name="Schoof H."/>
            <person name="Van de Peer Y."/>
            <person name="Proost S."/>
            <person name="Cook D.R."/>
            <person name="Meyers B.C."/>
            <person name="Spannagl M."/>
            <person name="Cheung F."/>
            <person name="De Mita S."/>
            <person name="Krishnakumar V."/>
            <person name="Gundlach H."/>
            <person name="Zhou S."/>
            <person name="Mudge J."/>
            <person name="Bharti A.K."/>
            <person name="Murray J.D."/>
            <person name="Naoumkina M.A."/>
            <person name="Rosen B."/>
            <person name="Silverstein K.A."/>
            <person name="Tang H."/>
            <person name="Rombauts S."/>
            <person name="Zhao P.X."/>
            <person name="Zhou P."/>
            <person name="Barbe V."/>
            <person name="Bardou P."/>
            <person name="Bechner M."/>
            <person name="Bellec A."/>
            <person name="Berger A."/>
            <person name="Berges H."/>
            <person name="Bidwell S."/>
            <person name="Bisseling T."/>
            <person name="Choisne N."/>
            <person name="Couloux A."/>
            <person name="Denny R."/>
            <person name="Deshpande S."/>
            <person name="Dai X."/>
            <person name="Doyle J.J."/>
            <person name="Dudez A.M."/>
            <person name="Farmer A.D."/>
            <person name="Fouteau S."/>
            <person name="Franken C."/>
            <person name="Gibelin C."/>
            <person name="Gish J."/>
            <person name="Goldstein S."/>
            <person name="Gonzalez A.J."/>
            <person name="Green P.J."/>
            <person name="Hallab A."/>
            <person name="Hartog M."/>
            <person name="Hua A."/>
            <person name="Humphray S.J."/>
            <person name="Jeong D.H."/>
            <person name="Jing Y."/>
            <person name="Jocker A."/>
            <person name="Kenton S.M."/>
            <person name="Kim D.J."/>
            <person name="Klee K."/>
            <person name="Lai H."/>
            <person name="Lang C."/>
            <person name="Lin S."/>
            <person name="Macmil S.L."/>
            <person name="Magdelenat G."/>
            <person name="Matthews L."/>
            <person name="McCorrison J."/>
            <person name="Monaghan E.L."/>
            <person name="Mun J.H."/>
            <person name="Najar F.Z."/>
            <person name="Nicholson C."/>
            <person name="Noirot C."/>
            <person name="O'Bleness M."/>
            <person name="Paule C.R."/>
            <person name="Poulain J."/>
            <person name="Prion F."/>
            <person name="Qin B."/>
            <person name="Qu C."/>
            <person name="Retzel E.F."/>
            <person name="Riddle C."/>
            <person name="Sallet E."/>
            <person name="Samain S."/>
            <person name="Samson N."/>
            <person name="Sanders I."/>
            <person name="Saurat O."/>
            <person name="Scarpelli C."/>
            <person name="Schiex T."/>
            <person name="Segurens B."/>
            <person name="Severin A.J."/>
            <person name="Sherrier D.J."/>
            <person name="Shi R."/>
            <person name="Sims S."/>
            <person name="Singer S.R."/>
            <person name="Sinharoy S."/>
            <person name="Sterck L."/>
            <person name="Viollet A."/>
            <person name="Wang B.B."/>
            <person name="Wang K."/>
            <person name="Wang M."/>
            <person name="Wang X."/>
            <person name="Warfsmann J."/>
            <person name="Weissenbach J."/>
            <person name="White D.D."/>
            <person name="White J.D."/>
            <person name="Wiley G.B."/>
            <person name="Wincker P."/>
            <person name="Xing Y."/>
            <person name="Yang L."/>
            <person name="Yao Z."/>
            <person name="Ying F."/>
            <person name="Zhai J."/>
            <person name="Zhou L."/>
            <person name="Zuber A."/>
            <person name="Denarie J."/>
            <person name="Dixon R.A."/>
            <person name="May G.D."/>
            <person name="Schwartz D.C."/>
            <person name="Rogers J."/>
            <person name="Quetier F."/>
            <person name="Town C.D."/>
            <person name="Roe B.A."/>
        </authorList>
    </citation>
    <scope>NUCLEOTIDE SEQUENCE [LARGE SCALE GENOMIC DNA]</scope>
    <source>
        <strain evidence="9">A17</strain>
        <strain evidence="10 11">cv. Jemalong A17</strain>
    </source>
</reference>
<evidence type="ECO:0000313" key="9">
    <source>
        <dbReference type="EMBL" id="KEH19204.1"/>
    </source>
</evidence>
<evidence type="ECO:0000256" key="5">
    <source>
        <dbReference type="ARBA" id="ARBA00022884"/>
    </source>
</evidence>
<dbReference type="InterPro" id="IPR025313">
    <property type="entry name" value="SPB4-like_CTE"/>
</dbReference>
<sequence>MADDNPQKFTDLPLSPVTFGVRDKFPTISRTLVKFQAARMTSIQAKAIPLLLRGDDLAAYSSNGSGKTLAYLIPALDHLCKNKYEPDDGIIVMVLCPNTMVAIQIDRDIKTILKDSPQTLQTIGRLIASPGDRYVRKNLLIATPAGLRYHHAYDPERIKYDKLKFLIFDDPYLILRFSDQKKWNWVRSNFPKEQLQIAIFSVTKLKRECLLRLLPEGRRPGDFSVIDEVQNRQWVTNDRLEQEFILVPCAKRLITLYIMLKTTKSKKVMVFFSTTESVKFHEELFTFLDVKCYGVHGDQTVSEHSKIYYSFSNAEEMILLCTNIAAFGLNIPDVDLIVQYDPPIDPEEYIHKVGRTARGTRKGNALLFLMPHELRFISFMKTHKVLIREHMFDEKMAPNVGSYLLRLVAETEELMEMATKAYIEYISAYNLITMRDIFGIHLLDKEAVAASFCLWNPVTEAI</sequence>
<reference evidence="10" key="3">
    <citation type="submission" date="2015-04" db="UniProtKB">
        <authorList>
            <consortium name="EnsemblPlants"/>
        </authorList>
    </citation>
    <scope>IDENTIFICATION</scope>
    <source>
        <strain evidence="10">cv. Jemalong A17</strain>
    </source>
</reference>
<feature type="domain" description="Helicase ATP-binding" evidence="7">
    <location>
        <begin position="48"/>
        <end position="222"/>
    </location>
</feature>
<evidence type="ECO:0000256" key="1">
    <source>
        <dbReference type="ARBA" id="ARBA00022741"/>
    </source>
</evidence>
<dbReference type="PROSITE" id="PS51192">
    <property type="entry name" value="HELICASE_ATP_BIND_1"/>
    <property type="match status" value="1"/>
</dbReference>
<keyword evidence="2 6" id="KW-0378">Hydrolase</keyword>
<evidence type="ECO:0000256" key="2">
    <source>
        <dbReference type="ARBA" id="ARBA00022801"/>
    </source>
</evidence>
<dbReference type="CDD" id="cd18787">
    <property type="entry name" value="SF2_C_DEAD"/>
    <property type="match status" value="1"/>
</dbReference>
<name>A0A072TNW6_MEDTR</name>
<dbReference type="GO" id="GO:0005730">
    <property type="term" value="C:nucleolus"/>
    <property type="evidence" value="ECO:0000318"/>
    <property type="project" value="GO_Central"/>
</dbReference>
<dbReference type="InterPro" id="IPR027417">
    <property type="entry name" value="P-loop_NTPase"/>
</dbReference>
<proteinExistence type="inferred from homology"/>
<evidence type="ECO:0000313" key="10">
    <source>
        <dbReference type="EnsemblPlants" id="KEH19204"/>
    </source>
</evidence>
<dbReference type="PANTHER" id="PTHR24031">
    <property type="entry name" value="RNA HELICASE"/>
    <property type="match status" value="1"/>
</dbReference>
<dbReference type="OrthoDB" id="10259640at2759"/>
<dbReference type="SMART" id="SM00490">
    <property type="entry name" value="HELICc"/>
    <property type="match status" value="1"/>
</dbReference>
<evidence type="ECO:0000256" key="4">
    <source>
        <dbReference type="ARBA" id="ARBA00022840"/>
    </source>
</evidence>
<accession>A0A072TNW6</accession>
<dbReference type="Pfam" id="PF00271">
    <property type="entry name" value="Helicase_C"/>
    <property type="match status" value="1"/>
</dbReference>
<keyword evidence="5 6" id="KW-0694">RNA-binding</keyword>
<dbReference type="GO" id="GO:0003724">
    <property type="term" value="F:RNA helicase activity"/>
    <property type="evidence" value="ECO:0007669"/>
    <property type="project" value="UniProtKB-EC"/>
</dbReference>
<dbReference type="Proteomes" id="UP000002051">
    <property type="component" value="Chromosome 8"/>
</dbReference>
<comment type="catalytic activity">
    <reaction evidence="6">
        <text>ATP + H2O = ADP + phosphate + H(+)</text>
        <dbReference type="Rhea" id="RHEA:13065"/>
        <dbReference type="ChEBI" id="CHEBI:15377"/>
        <dbReference type="ChEBI" id="CHEBI:15378"/>
        <dbReference type="ChEBI" id="CHEBI:30616"/>
        <dbReference type="ChEBI" id="CHEBI:43474"/>
        <dbReference type="ChEBI" id="CHEBI:456216"/>
        <dbReference type="EC" id="3.6.4.13"/>
    </reaction>
</comment>
<comment type="similarity">
    <text evidence="6">Belongs to the DEAD box helicase family.</text>
</comment>